<dbReference type="GeneID" id="117639987"/>
<dbReference type="RefSeq" id="XP_034232017.1">
    <property type="nucleotide sequence ID" value="XM_034376126.1"/>
</dbReference>
<organism evidence="3">
    <name type="scientific">Thrips palmi</name>
    <name type="common">Melon thrips</name>
    <dbReference type="NCBI Taxonomy" id="161013"/>
    <lineage>
        <taxon>Eukaryota</taxon>
        <taxon>Metazoa</taxon>
        <taxon>Ecdysozoa</taxon>
        <taxon>Arthropoda</taxon>
        <taxon>Hexapoda</taxon>
        <taxon>Insecta</taxon>
        <taxon>Pterygota</taxon>
        <taxon>Neoptera</taxon>
        <taxon>Paraneoptera</taxon>
        <taxon>Thysanoptera</taxon>
        <taxon>Terebrantia</taxon>
        <taxon>Thripoidea</taxon>
        <taxon>Thripidae</taxon>
        <taxon>Thrips</taxon>
    </lineage>
</organism>
<dbReference type="InParanoid" id="A0A6P8YDY1"/>
<gene>
    <name evidence="3" type="primary">LOC117639987</name>
</gene>
<evidence type="ECO:0000256" key="1">
    <source>
        <dbReference type="SAM" id="MobiDB-lite"/>
    </source>
</evidence>
<accession>A0A6P8YDY1</accession>
<feature type="region of interest" description="Disordered" evidence="1">
    <location>
        <begin position="220"/>
        <end position="359"/>
    </location>
</feature>
<feature type="compositionally biased region" description="Low complexity" evidence="1">
    <location>
        <begin position="344"/>
        <end position="353"/>
    </location>
</feature>
<protein>
    <submittedName>
        <fullName evidence="3">Extensin-like</fullName>
    </submittedName>
</protein>
<sequence>MEDTDDDSPAVPFEASTAAGLHAAAPTGSTLSPFNHDYVLSHTSQFDQNNALYGGAESGRVEVPSNHLPDDPPGLSARPSSKPDPFRGFTSSSFADFMRAYSSTGRQPHSASGGPPFASSSFDSPPDTVLGSKLVQGQVYYLPSDTPGGHPIPAVIMPLSRLRELHAALPSGKKPVYNLPPDASPAPDAPFKSPSFADFPFKSFGDAPFKSSVFSESPFKSEAPFKTSQSQSSFPSLPDSPFKGPPSSFGGDHRGPPPSKYRPSSPFKGKDPFFKQSGGFPRPQPHHLSGFSKPHGLRFGPSPSGPSPTGSSVKITKSVPVFEEHQTLSKHPHQPQHQGSSPVAAAAEEPNPALQWPPKESVDVQTYYMPIEQYDGLKGNPLVSSGHRPSFHHGHPRGPPTLHREVRRPPPHRPVRAHLPSPQPSAAPSHHHHSHGQLEPGAFAVSSSYRVRPSG</sequence>
<dbReference type="AlphaFoldDB" id="A0A6P8YDY1"/>
<dbReference type="KEGG" id="tpal:117639987"/>
<feature type="region of interest" description="Disordered" evidence="1">
    <location>
        <begin position="49"/>
        <end position="125"/>
    </location>
</feature>
<proteinExistence type="predicted"/>
<dbReference type="Proteomes" id="UP000515158">
    <property type="component" value="Unplaced"/>
</dbReference>
<feature type="compositionally biased region" description="Low complexity" evidence="1">
    <location>
        <begin position="417"/>
        <end position="428"/>
    </location>
</feature>
<keyword evidence="2" id="KW-1185">Reference proteome</keyword>
<evidence type="ECO:0000313" key="3">
    <source>
        <dbReference type="RefSeq" id="XP_034232017.1"/>
    </source>
</evidence>
<evidence type="ECO:0000313" key="2">
    <source>
        <dbReference type="Proteomes" id="UP000515158"/>
    </source>
</evidence>
<reference evidence="3" key="1">
    <citation type="submission" date="2025-08" db="UniProtKB">
        <authorList>
            <consortium name="RefSeq"/>
        </authorList>
    </citation>
    <scope>IDENTIFICATION</scope>
    <source>
        <tissue evidence="3">Total insect</tissue>
    </source>
</reference>
<feature type="compositionally biased region" description="Low complexity" evidence="1">
    <location>
        <begin position="110"/>
        <end position="125"/>
    </location>
</feature>
<dbReference type="OrthoDB" id="10547546at2759"/>
<feature type="region of interest" description="Disordered" evidence="1">
    <location>
        <begin position="1"/>
        <end position="35"/>
    </location>
</feature>
<feature type="compositionally biased region" description="Polar residues" evidence="1">
    <location>
        <begin position="226"/>
        <end position="235"/>
    </location>
</feature>
<feature type="region of interest" description="Disordered" evidence="1">
    <location>
        <begin position="379"/>
        <end position="455"/>
    </location>
</feature>
<name>A0A6P8YDY1_THRPL</name>